<dbReference type="PANTHER" id="PTHR44329">
    <property type="entry name" value="SERINE/THREONINE-PROTEIN KINASE TNNI3K-RELATED"/>
    <property type="match status" value="1"/>
</dbReference>
<protein>
    <submittedName>
        <fullName evidence="10">Guanylate cyclase</fullName>
    </submittedName>
</protein>
<accession>A0A1I8IRB1</accession>
<feature type="compositionally biased region" description="Polar residues" evidence="7">
    <location>
        <begin position="156"/>
        <end position="178"/>
    </location>
</feature>
<dbReference type="PROSITE" id="PS50011">
    <property type="entry name" value="PROTEIN_KINASE_DOM"/>
    <property type="match status" value="1"/>
</dbReference>
<dbReference type="SUPFAM" id="SSF48403">
    <property type="entry name" value="Ankyrin repeat"/>
    <property type="match status" value="1"/>
</dbReference>
<dbReference type="InterPro" id="IPR001245">
    <property type="entry name" value="Ser-Thr/Tyr_kinase_cat_dom"/>
</dbReference>
<dbReference type="InterPro" id="IPR011009">
    <property type="entry name" value="Kinase-like_dom_sf"/>
</dbReference>
<feature type="compositionally biased region" description="Basic and acidic residues" evidence="7">
    <location>
        <begin position="1248"/>
        <end position="1280"/>
    </location>
</feature>
<organism evidence="9 10">
    <name type="scientific">Macrostomum lignano</name>
    <dbReference type="NCBI Taxonomy" id="282301"/>
    <lineage>
        <taxon>Eukaryota</taxon>
        <taxon>Metazoa</taxon>
        <taxon>Spiralia</taxon>
        <taxon>Lophotrochozoa</taxon>
        <taxon>Platyhelminthes</taxon>
        <taxon>Rhabditophora</taxon>
        <taxon>Macrostomorpha</taxon>
        <taxon>Macrostomida</taxon>
        <taxon>Macrostomidae</taxon>
        <taxon>Macrostomum</taxon>
    </lineage>
</organism>
<dbReference type="GO" id="GO:0004674">
    <property type="term" value="F:protein serine/threonine kinase activity"/>
    <property type="evidence" value="ECO:0007669"/>
    <property type="project" value="TreeGrafter"/>
</dbReference>
<sequence length="1451" mass="158645">MDDIVAWVRTGNAVQVRLWLENTENDLNQGDDHRFSLLHWAAWDGQTGIADLLLSRGARVNATNMGDDTPLHIAASRGHHGLVSRLLKQRPAINAVNEHGNTPLHYACFFNTRRRPLSSLENRYGQTPLDLARPALVRQLRHLARELGQEVEMRQPHNTSDPLGAQTWRTRPTNPTLSRQPGIQYEQLNLRSRLAGRHGTELWRGTWQDQDIVARLFRPRPQAAARLRREFNEQLPRLRIFNNTNVLPVLSAVISDQRLVLVSQFMPYGSLFDVLHSGHDIIIDANKAMGFALDIAKGMDFLTKLEQPLHHFQLNSKHVMVDEDLTARISLADCRFVYHQRAQEYHPYWMSPEALQKPPQDINTTAAFMWSFGILLWELETREVPFGSLGPMEAGLKIAVEGLRISCTAPGFSKHTSKLIQLATNEEAGRRPRFDMIFANPTAKQKRDGTSLLFALRAPVRIFLSSQSSAEDLSESRDVWKLLQARLSTWFQIEKSRGFRSVGAGHIRLHWFRRSTACTRAVAGLCPAASRSCCCSTALSRSRKAACTRQLYLAEHSANWHFHCLRTVTAASLPAARPTTRSSLLATTSTGASGRCSRMPCRRRRACRKLASAGVAKAVAAAGGEFLQGVCGIAAERRAVDQAGLQRALIQLDGGPVHCGQLGGLVHLRTGAVDELLNQASLADSPGAEDGDAHLLLRGGAGVGCCRAGGQAAAAAAAAAGPAAQLLLWPKMPLPVLPGPLPLLSMTGFSTDGPACLPPSTRFRLSIVQPLRPIKAELEVAREDLPGIEWAARSFAAERQIRRPTSIEIRTQQSELSNQHSALSNQHSELRFLQSAVAQSSALRELLYGSSRAPNAVPDPSAQLGVTHEHQHQQAGEQRHAQQHAGHLRLYSGRVSGDSWPADRRPSNFLLGLSWRSGSSGLSDLLVAERGASSGGCSEEAEETAHSASPWRPMTSVEAMSLRGTRRSRLQRGPPHRRWVPGEQRDALGPANVGENRVWPERWREKQPCPERAMLTALRSLRLSLRRALRRRGGPGDGITGLPAIPGVAPPAEMLGISPALNTGVDHRGGDGDPRARPQQRAGWASLSQQVSALVAEETSVARGAQLNGSLAYVGSQFSRALTNSGRLCLTCSNAGLVCTEPPSQWAGMNINRQSSAFAYRWRGPSPPSCRRILKPSSIGCRRLDANIRFQALRLAQFALPNSKLASGCGGVAQAELMLAADSIDLLLAALARLIGQSSRSANQLLRRPLEQRTPPGDKHGERHQLRLPNARESEAKKPDASTADDSGSGRTSSDILIAALVPSAEDGALEALRSALELVHSERRLPSKLQLRVAYVVTECDAANTTKYLFDLLHHLPSAFVIFGSGCPGLTGPVSQMSFFWNISLVSYSDTSPELADDETRYRNLLRVAPSDADFNLPRLRLMRLFNWTKTCSVYEDASAASGDSSSSQA</sequence>
<dbReference type="GO" id="GO:0034446">
    <property type="term" value="P:substrate adhesion-dependent cell spreading"/>
    <property type="evidence" value="ECO:0007669"/>
    <property type="project" value="TreeGrafter"/>
</dbReference>
<dbReference type="GO" id="GO:0007160">
    <property type="term" value="P:cell-matrix adhesion"/>
    <property type="evidence" value="ECO:0007669"/>
    <property type="project" value="TreeGrafter"/>
</dbReference>
<evidence type="ECO:0000256" key="5">
    <source>
        <dbReference type="ARBA" id="ARBA00023136"/>
    </source>
</evidence>
<keyword evidence="5" id="KW-0472">Membrane</keyword>
<dbReference type="Pfam" id="PF07714">
    <property type="entry name" value="PK_Tyr_Ser-Thr"/>
    <property type="match status" value="1"/>
</dbReference>
<keyword evidence="6" id="KW-0040">ANK repeat</keyword>
<comment type="subcellular location">
    <subcellularLocation>
        <location evidence="1">Membrane</location>
    </subcellularLocation>
</comment>
<evidence type="ECO:0000256" key="1">
    <source>
        <dbReference type="ARBA" id="ARBA00004370"/>
    </source>
</evidence>
<evidence type="ECO:0000256" key="3">
    <source>
        <dbReference type="ARBA" id="ARBA00022692"/>
    </source>
</evidence>
<evidence type="ECO:0000313" key="9">
    <source>
        <dbReference type="Proteomes" id="UP000095280"/>
    </source>
</evidence>
<dbReference type="InterPro" id="IPR028082">
    <property type="entry name" value="Peripla_BP_I"/>
</dbReference>
<name>A0A1I8IRB1_9PLAT</name>
<evidence type="ECO:0000256" key="4">
    <source>
        <dbReference type="ARBA" id="ARBA00022989"/>
    </source>
</evidence>
<dbReference type="GO" id="GO:0005524">
    <property type="term" value="F:ATP binding"/>
    <property type="evidence" value="ECO:0007669"/>
    <property type="project" value="InterPro"/>
</dbReference>
<dbReference type="WBParaSite" id="maker-uti_cns_0015369-snap-gene-0.3-mRNA-1">
    <property type="protein sequence ID" value="maker-uti_cns_0015369-snap-gene-0.3-mRNA-1"/>
    <property type="gene ID" value="maker-uti_cns_0015369-snap-gene-0.3"/>
</dbReference>
<evidence type="ECO:0000256" key="7">
    <source>
        <dbReference type="SAM" id="MobiDB-lite"/>
    </source>
</evidence>
<evidence type="ECO:0000259" key="8">
    <source>
        <dbReference type="PROSITE" id="PS50011"/>
    </source>
</evidence>
<feature type="region of interest" description="Disordered" evidence="7">
    <location>
        <begin position="965"/>
        <end position="992"/>
    </location>
</feature>
<keyword evidence="4" id="KW-1133">Transmembrane helix</keyword>
<evidence type="ECO:0000256" key="6">
    <source>
        <dbReference type="PROSITE-ProRule" id="PRU00023"/>
    </source>
</evidence>
<dbReference type="Gene3D" id="3.40.50.2300">
    <property type="match status" value="2"/>
</dbReference>
<feature type="compositionally biased region" description="Basic residues" evidence="7">
    <location>
        <begin position="965"/>
        <end position="979"/>
    </location>
</feature>
<dbReference type="SUPFAM" id="SSF56112">
    <property type="entry name" value="Protein kinase-like (PK-like)"/>
    <property type="match status" value="1"/>
</dbReference>
<dbReference type="InterPro" id="IPR051681">
    <property type="entry name" value="Ser/Thr_Kinases-Pseudokinases"/>
</dbReference>
<dbReference type="GO" id="GO:0007229">
    <property type="term" value="P:integrin-mediated signaling pathway"/>
    <property type="evidence" value="ECO:0007669"/>
    <property type="project" value="TreeGrafter"/>
</dbReference>
<feature type="region of interest" description="Disordered" evidence="7">
    <location>
        <begin position="1246"/>
        <end position="1292"/>
    </location>
</feature>
<evidence type="ECO:0000256" key="2">
    <source>
        <dbReference type="ARBA" id="ARBA00005843"/>
    </source>
</evidence>
<dbReference type="GO" id="GO:0005925">
    <property type="term" value="C:focal adhesion"/>
    <property type="evidence" value="ECO:0007669"/>
    <property type="project" value="TreeGrafter"/>
</dbReference>
<dbReference type="Gene3D" id="3.30.200.20">
    <property type="entry name" value="Phosphorylase Kinase, domain 1"/>
    <property type="match status" value="1"/>
</dbReference>
<dbReference type="InterPro" id="IPR002110">
    <property type="entry name" value="Ankyrin_rpt"/>
</dbReference>
<dbReference type="FunFam" id="1.25.40.20:FF:000050">
    <property type="entry name" value="integrin-linked protein kinase"/>
    <property type="match status" value="1"/>
</dbReference>
<reference evidence="10" key="1">
    <citation type="submission" date="2016-11" db="UniProtKB">
        <authorList>
            <consortium name="WormBaseParasite"/>
        </authorList>
    </citation>
    <scope>IDENTIFICATION</scope>
</reference>
<dbReference type="Proteomes" id="UP000095280">
    <property type="component" value="Unplaced"/>
</dbReference>
<dbReference type="PROSITE" id="PS50297">
    <property type="entry name" value="ANK_REP_REGION"/>
    <property type="match status" value="2"/>
</dbReference>
<dbReference type="Pfam" id="PF12796">
    <property type="entry name" value="Ank_2"/>
    <property type="match status" value="1"/>
</dbReference>
<comment type="similarity">
    <text evidence="2">Belongs to the protein kinase superfamily. TKL Ser/Thr protein kinase family.</text>
</comment>
<dbReference type="Pfam" id="PF01094">
    <property type="entry name" value="ANF_receptor"/>
    <property type="match status" value="1"/>
</dbReference>
<feature type="domain" description="Protein kinase" evidence="8">
    <location>
        <begin position="188"/>
        <end position="443"/>
    </location>
</feature>
<feature type="repeat" description="ANK" evidence="6">
    <location>
        <begin position="33"/>
        <end position="65"/>
    </location>
</feature>
<dbReference type="InterPro" id="IPR001828">
    <property type="entry name" value="ANF_lig-bd_rcpt"/>
</dbReference>
<dbReference type="InterPro" id="IPR000719">
    <property type="entry name" value="Prot_kinase_dom"/>
</dbReference>
<dbReference type="PROSITE" id="PS50088">
    <property type="entry name" value="ANK_REPEAT"/>
    <property type="match status" value="2"/>
</dbReference>
<dbReference type="GO" id="GO:0001725">
    <property type="term" value="C:stress fiber"/>
    <property type="evidence" value="ECO:0007669"/>
    <property type="project" value="TreeGrafter"/>
</dbReference>
<feature type="repeat" description="ANK" evidence="6">
    <location>
        <begin position="66"/>
        <end position="98"/>
    </location>
</feature>
<feature type="compositionally biased region" description="Basic and acidic residues" evidence="7">
    <location>
        <begin position="867"/>
        <end position="880"/>
    </location>
</feature>
<keyword evidence="9" id="KW-1185">Reference proteome</keyword>
<keyword evidence="3" id="KW-0812">Transmembrane</keyword>
<feature type="region of interest" description="Disordered" evidence="7">
    <location>
        <begin position="851"/>
        <end position="886"/>
    </location>
</feature>
<dbReference type="SMART" id="SM00248">
    <property type="entry name" value="ANK"/>
    <property type="match status" value="3"/>
</dbReference>
<dbReference type="PANTHER" id="PTHR44329:SF57">
    <property type="entry name" value="INTEGRIN-LINKED PROTEIN KINASE"/>
    <property type="match status" value="1"/>
</dbReference>
<dbReference type="SUPFAM" id="SSF53822">
    <property type="entry name" value="Periplasmic binding protein-like I"/>
    <property type="match status" value="1"/>
</dbReference>
<feature type="region of interest" description="Disordered" evidence="7">
    <location>
        <begin position="153"/>
        <end position="178"/>
    </location>
</feature>
<dbReference type="GO" id="GO:0016020">
    <property type="term" value="C:membrane"/>
    <property type="evidence" value="ECO:0007669"/>
    <property type="project" value="UniProtKB-SubCell"/>
</dbReference>
<dbReference type="Gene3D" id="1.25.40.20">
    <property type="entry name" value="Ankyrin repeat-containing domain"/>
    <property type="match status" value="1"/>
</dbReference>
<evidence type="ECO:0000313" key="10">
    <source>
        <dbReference type="WBParaSite" id="maker-uti_cns_0015369-snap-gene-0.3-mRNA-1"/>
    </source>
</evidence>
<proteinExistence type="inferred from homology"/>
<dbReference type="Gene3D" id="1.10.510.10">
    <property type="entry name" value="Transferase(Phosphotransferase) domain 1"/>
    <property type="match status" value="1"/>
</dbReference>
<dbReference type="InterPro" id="IPR036770">
    <property type="entry name" value="Ankyrin_rpt-contain_sf"/>
</dbReference>